<dbReference type="SMART" id="SM00966">
    <property type="entry name" value="SpoVT_AbrB"/>
    <property type="match status" value="1"/>
</dbReference>
<dbReference type="Gene3D" id="2.10.260.10">
    <property type="match status" value="1"/>
</dbReference>
<proteinExistence type="predicted"/>
<reference evidence="3 4" key="1">
    <citation type="submission" date="2020-10" db="EMBL/GenBank/DDBJ databases">
        <title>Phylogeny of dyella-like bacteria.</title>
        <authorList>
            <person name="Fu J."/>
        </authorList>
    </citation>
    <scope>NUCLEOTIDE SEQUENCE [LARGE SCALE GENOMIC DNA]</scope>
    <source>
        <strain evidence="3 4">DHG40</strain>
    </source>
</reference>
<dbReference type="RefSeq" id="WP_380007288.1">
    <property type="nucleotide sequence ID" value="NZ_JADIKI010000023.1"/>
</dbReference>
<dbReference type="SUPFAM" id="SSF89447">
    <property type="entry name" value="AbrB/MazE/MraZ-like"/>
    <property type="match status" value="1"/>
</dbReference>
<accession>A0ABW8ISC9</accession>
<organism evidence="3 4">
    <name type="scientific">Dyella humi</name>
    <dbReference type="NCBI Taxonomy" id="1770547"/>
    <lineage>
        <taxon>Bacteria</taxon>
        <taxon>Pseudomonadati</taxon>
        <taxon>Pseudomonadota</taxon>
        <taxon>Gammaproteobacteria</taxon>
        <taxon>Lysobacterales</taxon>
        <taxon>Rhodanobacteraceae</taxon>
        <taxon>Dyella</taxon>
    </lineage>
</organism>
<feature type="domain" description="SpoVT-AbrB" evidence="2">
    <location>
        <begin position="1"/>
        <end position="47"/>
    </location>
</feature>
<dbReference type="EMBL" id="JADIKI010000023">
    <property type="protein sequence ID" value="MFK2857154.1"/>
    <property type="molecule type" value="Genomic_DNA"/>
</dbReference>
<evidence type="ECO:0000259" key="2">
    <source>
        <dbReference type="PROSITE" id="PS51740"/>
    </source>
</evidence>
<dbReference type="GO" id="GO:0003677">
    <property type="term" value="F:DNA binding"/>
    <property type="evidence" value="ECO:0007669"/>
    <property type="project" value="UniProtKB-KW"/>
</dbReference>
<sequence>MSILTVTARGQVTFRKEVLQHLGIKPGEKMELDLLPDGRAELKAVRPTGTIDAFIGRLAGKSKRRLTIEEMNEIIENGWAGKK</sequence>
<evidence type="ECO:0000313" key="4">
    <source>
        <dbReference type="Proteomes" id="UP001620409"/>
    </source>
</evidence>
<protein>
    <submittedName>
        <fullName evidence="3">AbrB/MazE/SpoVT family DNA-binding domain-containing protein</fullName>
    </submittedName>
</protein>
<dbReference type="PROSITE" id="PS51740">
    <property type="entry name" value="SPOVT_ABRB"/>
    <property type="match status" value="1"/>
</dbReference>
<keyword evidence="4" id="KW-1185">Reference proteome</keyword>
<evidence type="ECO:0000313" key="3">
    <source>
        <dbReference type="EMBL" id="MFK2857154.1"/>
    </source>
</evidence>
<name>A0ABW8ISC9_9GAMM</name>
<keyword evidence="1 3" id="KW-0238">DNA-binding</keyword>
<evidence type="ECO:0000256" key="1">
    <source>
        <dbReference type="PROSITE-ProRule" id="PRU01076"/>
    </source>
</evidence>
<dbReference type="InterPro" id="IPR037914">
    <property type="entry name" value="SpoVT-AbrB_sf"/>
</dbReference>
<dbReference type="Proteomes" id="UP001620409">
    <property type="component" value="Unassembled WGS sequence"/>
</dbReference>
<comment type="caution">
    <text evidence="3">The sequence shown here is derived from an EMBL/GenBank/DDBJ whole genome shotgun (WGS) entry which is preliminary data.</text>
</comment>
<dbReference type="InterPro" id="IPR007159">
    <property type="entry name" value="SpoVT-AbrB_dom"/>
</dbReference>
<gene>
    <name evidence="3" type="ORF">ISP18_21300</name>
</gene>